<organism evidence="2 3">
    <name type="scientific">Bionectria ochroleuca</name>
    <name type="common">Gliocladium roseum</name>
    <dbReference type="NCBI Taxonomy" id="29856"/>
    <lineage>
        <taxon>Eukaryota</taxon>
        <taxon>Fungi</taxon>
        <taxon>Dikarya</taxon>
        <taxon>Ascomycota</taxon>
        <taxon>Pezizomycotina</taxon>
        <taxon>Sordariomycetes</taxon>
        <taxon>Hypocreomycetidae</taxon>
        <taxon>Hypocreales</taxon>
        <taxon>Bionectriaceae</taxon>
        <taxon>Clonostachys</taxon>
    </lineage>
</organism>
<feature type="region of interest" description="Disordered" evidence="1">
    <location>
        <begin position="304"/>
        <end position="335"/>
    </location>
</feature>
<dbReference type="InterPro" id="IPR035994">
    <property type="entry name" value="Nucleoside_phosphorylase_sf"/>
</dbReference>
<dbReference type="Proteomes" id="UP000766486">
    <property type="component" value="Unassembled WGS sequence"/>
</dbReference>
<comment type="caution">
    <text evidence="2">The sequence shown here is derived from an EMBL/GenBank/DDBJ whole genome shotgun (WGS) entry which is preliminary data.</text>
</comment>
<dbReference type="InterPro" id="IPR053137">
    <property type="entry name" value="NLR-like"/>
</dbReference>
<feature type="compositionally biased region" description="Polar residues" evidence="1">
    <location>
        <begin position="429"/>
        <end position="445"/>
    </location>
</feature>
<proteinExistence type="predicted"/>
<evidence type="ECO:0000313" key="2">
    <source>
        <dbReference type="EMBL" id="VUC27249.1"/>
    </source>
</evidence>
<dbReference type="PANTHER" id="PTHR46082">
    <property type="entry name" value="ATP/GTP-BINDING PROTEIN-RELATED"/>
    <property type="match status" value="1"/>
</dbReference>
<feature type="region of interest" description="Disordered" evidence="1">
    <location>
        <begin position="429"/>
        <end position="467"/>
    </location>
</feature>
<keyword evidence="3" id="KW-1185">Reference proteome</keyword>
<dbReference type="SUPFAM" id="SSF53167">
    <property type="entry name" value="Purine and uridine phosphorylases"/>
    <property type="match status" value="1"/>
</dbReference>
<accession>A0ABY6UBN4</accession>
<dbReference type="PANTHER" id="PTHR46082:SF11">
    <property type="entry name" value="AAA+ ATPASE DOMAIN-CONTAINING PROTEIN-RELATED"/>
    <property type="match status" value="1"/>
</dbReference>
<evidence type="ECO:0000313" key="3">
    <source>
        <dbReference type="Proteomes" id="UP000766486"/>
    </source>
</evidence>
<protein>
    <recommendedName>
        <fullName evidence="4">Nucleoside phosphorylase domain-containing protein</fullName>
    </recommendedName>
</protein>
<gene>
    <name evidence="2" type="ORF">CLO192961_LOCUS208361</name>
</gene>
<dbReference type="Gene3D" id="3.40.50.1580">
    <property type="entry name" value="Nucleoside phosphorylase domain"/>
    <property type="match status" value="1"/>
</dbReference>
<evidence type="ECO:0008006" key="4">
    <source>
        <dbReference type="Google" id="ProtNLM"/>
    </source>
</evidence>
<evidence type="ECO:0000256" key="1">
    <source>
        <dbReference type="SAM" id="MobiDB-lite"/>
    </source>
</evidence>
<reference evidence="2 3" key="1">
    <citation type="submission" date="2019-06" db="EMBL/GenBank/DDBJ databases">
        <authorList>
            <person name="Broberg M."/>
        </authorList>
    </citation>
    <scope>NUCLEOTIDE SEQUENCE [LARGE SCALE GENOMIC DNA]</scope>
</reference>
<feature type="compositionally biased region" description="Acidic residues" evidence="1">
    <location>
        <begin position="447"/>
        <end position="456"/>
    </location>
</feature>
<dbReference type="EMBL" id="CABFNS010000767">
    <property type="protein sequence ID" value="VUC27249.1"/>
    <property type="molecule type" value="Genomic_DNA"/>
</dbReference>
<name>A0ABY6UBN4_BIOOC</name>
<sequence length="604" mass="67171">MSSLASEAVNLEAAGRLSNEDYHVGIVCALATELVAIRAFFEELHEDPITSIWDHNIYKLGRIGSHCVVAAVMPASEYGTSSAAGVARDMLRSFPNIRLSLTVGIGGGVPNMNNDIRLGDVVVASDGIIPFDMTKQGLLQFGQVSQPPKFIKAAVASVQTKVLQEDIRIALERWPRLAISYKKPATHTDQLYKFEHGDSLTHEQTLVERPARDGPVVHYGSIASGNCIIKDAMFRDKLAKKAQVLCLEMEAADTMSLPSLAIRGICDYADSHRNDTWQKYAALTAAAYSKNVLKNIPKEAIRTDGLPKQSTLDSSDLSSDDESLQSGERVSTAPTETEVAVGNIADLVNTFSNLVTADDQITQAMGDIIANRSTKRLEIDLRLEIKEFAKKLHTETSASDISMPLVFSGRSLLFSRRIVDDVRSAFGLSSTGNYNRGPQNENLPDSQADEEDDGEVEAQRENTTDEELQLPAAEIDVEQFRQVISGSPIFQQFLNQLYNLAYPSTKIRMERLMLRWRRQRRYPDAETRQVIAELIAFEPRSIKITTKQPGWSDWLKGAVEAYAEERWDWWPLAPICHPLEPGQVNLSWSCVSYFCINVMKENSL</sequence>